<dbReference type="EMBL" id="AP026933">
    <property type="protein sequence ID" value="BDT04729.1"/>
    <property type="molecule type" value="Genomic_DNA"/>
</dbReference>
<sequence>MKNNNSYEDKLNAIVKLESYIFEYIDFFASVLLNEASKEKKWSYDQKQIQKLLNARVNITSISNDLIILEKSKCSIITNIRTLVNYLYDVYELVYFSFEILNIYKSKNLTKKNKSKINKIKNNFEKLNIIFWLKFMRNLLTHSIFMQGYNSEKKQVSYENLKTKLNFAVKNNLRLFSLYVLF</sequence>
<evidence type="ECO:0000313" key="2">
    <source>
        <dbReference type="Proteomes" id="UP001163387"/>
    </source>
</evidence>
<protein>
    <submittedName>
        <fullName evidence="1">Uncharacterized protein</fullName>
    </submittedName>
</protein>
<dbReference type="RefSeq" id="WP_281748414.1">
    <property type="nucleotide sequence ID" value="NZ_AP026933.1"/>
</dbReference>
<evidence type="ECO:0000313" key="1">
    <source>
        <dbReference type="EMBL" id="BDT04729.1"/>
    </source>
</evidence>
<organism evidence="1 2">
    <name type="scientific">Spiroplasma ixodetis</name>
    <dbReference type="NCBI Taxonomy" id="2141"/>
    <lineage>
        <taxon>Bacteria</taxon>
        <taxon>Bacillati</taxon>
        <taxon>Mycoplasmatota</taxon>
        <taxon>Mollicutes</taxon>
        <taxon>Entomoplasmatales</taxon>
        <taxon>Spiroplasmataceae</taxon>
        <taxon>Spiroplasma</taxon>
    </lineage>
</organism>
<dbReference type="Proteomes" id="UP001163387">
    <property type="component" value="Chromosome"/>
</dbReference>
<reference evidence="1 2" key="1">
    <citation type="journal article" date="2022" name="Front. Microbiol.">
        <title>Male-killing mechanisms vary between Spiroplasma species.</title>
        <authorList>
            <person name="Arai H."/>
            <person name="Inoue M."/>
            <person name="Kageyama D."/>
        </authorList>
    </citation>
    <scope>NUCLEOTIDE SEQUENCE [LARGE SCALE GENOMIC DNA]</scope>
    <source>
        <strain evidence="2">sHm</strain>
    </source>
</reference>
<name>A0ABM8BXY5_9MOLU</name>
<gene>
    <name evidence="1" type="ORF">SHM_23750</name>
</gene>
<accession>A0ABM8BXY5</accession>
<proteinExistence type="predicted"/>
<keyword evidence="2" id="KW-1185">Reference proteome</keyword>